<evidence type="ECO:0000313" key="1">
    <source>
        <dbReference type="EMBL" id="GFC75359.1"/>
    </source>
</evidence>
<dbReference type="AlphaFoldDB" id="A0A699QLP8"/>
<organism evidence="1">
    <name type="scientific">Tanacetum cinerariifolium</name>
    <name type="common">Dalmatian daisy</name>
    <name type="synonym">Chrysanthemum cinerariifolium</name>
    <dbReference type="NCBI Taxonomy" id="118510"/>
    <lineage>
        <taxon>Eukaryota</taxon>
        <taxon>Viridiplantae</taxon>
        <taxon>Streptophyta</taxon>
        <taxon>Embryophyta</taxon>
        <taxon>Tracheophyta</taxon>
        <taxon>Spermatophyta</taxon>
        <taxon>Magnoliopsida</taxon>
        <taxon>eudicotyledons</taxon>
        <taxon>Gunneridae</taxon>
        <taxon>Pentapetalae</taxon>
        <taxon>asterids</taxon>
        <taxon>campanulids</taxon>
        <taxon>Asterales</taxon>
        <taxon>Asteraceae</taxon>
        <taxon>Asteroideae</taxon>
        <taxon>Anthemideae</taxon>
        <taxon>Anthemidinae</taxon>
        <taxon>Tanacetum</taxon>
    </lineage>
</organism>
<feature type="non-terminal residue" evidence="1">
    <location>
        <position position="65"/>
    </location>
</feature>
<gene>
    <name evidence="1" type="ORF">Tci_847329</name>
</gene>
<comment type="caution">
    <text evidence="1">The sequence shown here is derived from an EMBL/GenBank/DDBJ whole genome shotgun (WGS) entry which is preliminary data.</text>
</comment>
<dbReference type="EMBL" id="BKCJ011051429">
    <property type="protein sequence ID" value="GFC75359.1"/>
    <property type="molecule type" value="Genomic_DNA"/>
</dbReference>
<reference evidence="1" key="1">
    <citation type="journal article" date="2019" name="Sci. Rep.">
        <title>Draft genome of Tanacetum cinerariifolium, the natural source of mosquito coil.</title>
        <authorList>
            <person name="Yamashiro T."/>
            <person name="Shiraishi A."/>
            <person name="Satake H."/>
            <person name="Nakayama K."/>
        </authorList>
    </citation>
    <scope>NUCLEOTIDE SEQUENCE</scope>
</reference>
<proteinExistence type="predicted"/>
<protein>
    <submittedName>
        <fullName evidence="1">Uncharacterized protein</fullName>
    </submittedName>
</protein>
<sequence length="65" mass="7671">MAALRYKDKHNKVGYLLKPTRSDNYQIIDFLRASHVWYALTHNPVIFDSLVKQFWSTAMLMSPEL</sequence>
<accession>A0A699QLP8</accession>
<name>A0A699QLP8_TANCI</name>